<organism evidence="1 2">
    <name type="scientific">Gossypium lobatum</name>
    <dbReference type="NCBI Taxonomy" id="34289"/>
    <lineage>
        <taxon>Eukaryota</taxon>
        <taxon>Viridiplantae</taxon>
        <taxon>Streptophyta</taxon>
        <taxon>Embryophyta</taxon>
        <taxon>Tracheophyta</taxon>
        <taxon>Spermatophyta</taxon>
        <taxon>Magnoliopsida</taxon>
        <taxon>eudicotyledons</taxon>
        <taxon>Gunneridae</taxon>
        <taxon>Pentapetalae</taxon>
        <taxon>rosids</taxon>
        <taxon>malvids</taxon>
        <taxon>Malvales</taxon>
        <taxon>Malvaceae</taxon>
        <taxon>Malvoideae</taxon>
        <taxon>Gossypium</taxon>
    </lineage>
</organism>
<evidence type="ECO:0000313" key="2">
    <source>
        <dbReference type="Proteomes" id="UP000593572"/>
    </source>
</evidence>
<dbReference type="EMBL" id="JABEZX010000010">
    <property type="protein sequence ID" value="MBA0567754.1"/>
    <property type="molecule type" value="Genomic_DNA"/>
</dbReference>
<sequence>MGKTLESNLGVLDWPPKRVLQLLHQDNSDRATML</sequence>
<proteinExistence type="predicted"/>
<dbReference type="Proteomes" id="UP000593572">
    <property type="component" value="Unassembled WGS sequence"/>
</dbReference>
<gene>
    <name evidence="1" type="ORF">Golob_005294</name>
</gene>
<feature type="non-terminal residue" evidence="1">
    <location>
        <position position="34"/>
    </location>
</feature>
<reference evidence="1 2" key="1">
    <citation type="journal article" date="2019" name="Genome Biol. Evol.">
        <title>Insights into the evolution of the New World diploid cottons (Gossypium, subgenus Houzingenia) based on genome sequencing.</title>
        <authorList>
            <person name="Grover C.E."/>
            <person name="Arick M.A. 2nd"/>
            <person name="Thrash A."/>
            <person name="Conover J.L."/>
            <person name="Sanders W.S."/>
            <person name="Peterson D.G."/>
            <person name="Frelichowski J.E."/>
            <person name="Scheffler J.A."/>
            <person name="Scheffler B.E."/>
            <person name="Wendel J.F."/>
        </authorList>
    </citation>
    <scope>NUCLEOTIDE SEQUENCE [LARGE SCALE GENOMIC DNA]</scope>
    <source>
        <strain evidence="1">157</strain>
        <tissue evidence="1">Leaf</tissue>
    </source>
</reference>
<protein>
    <submittedName>
        <fullName evidence="1">Uncharacterized protein</fullName>
    </submittedName>
</protein>
<name>A0A7J8MT21_9ROSI</name>
<evidence type="ECO:0000313" key="1">
    <source>
        <dbReference type="EMBL" id="MBA0567754.1"/>
    </source>
</evidence>
<keyword evidence="2" id="KW-1185">Reference proteome</keyword>
<accession>A0A7J8MT21</accession>
<dbReference type="AlphaFoldDB" id="A0A7J8MT21"/>
<comment type="caution">
    <text evidence="1">The sequence shown here is derived from an EMBL/GenBank/DDBJ whole genome shotgun (WGS) entry which is preliminary data.</text>
</comment>